<dbReference type="PANTHER" id="PTHR10344">
    <property type="entry name" value="THYMIDYLATE KINASE"/>
    <property type="match status" value="1"/>
</dbReference>
<reference evidence="10" key="2">
    <citation type="journal article" date="2022" name="Nat. Microbiol.">
        <title>A closed Candidatus Odinarchaeum chromosome exposes Asgard archaeal viruses.</title>
        <authorList>
            <person name="Tamarit D."/>
            <person name="Caceres E.F."/>
            <person name="Krupovic M."/>
            <person name="Nijland R."/>
            <person name="Eme L."/>
            <person name="Robinson N.P."/>
            <person name="Ettema T.J.G."/>
        </authorList>
    </citation>
    <scope>NUCLEOTIDE SEQUENCE</scope>
    <source>
        <strain evidence="10">LCB_4</strain>
    </source>
</reference>
<dbReference type="GO" id="GO:0005524">
    <property type="term" value="F:ATP binding"/>
    <property type="evidence" value="ECO:0007669"/>
    <property type="project" value="UniProtKB-UniRule"/>
</dbReference>
<keyword evidence="6 8" id="KW-0067">ATP-binding</keyword>
<evidence type="ECO:0000256" key="5">
    <source>
        <dbReference type="ARBA" id="ARBA00022777"/>
    </source>
</evidence>
<dbReference type="EC" id="2.7.4.9" evidence="8"/>
<protein>
    <recommendedName>
        <fullName evidence="8">Probable thymidylate kinase</fullName>
        <ecNumber evidence="8">2.7.4.9</ecNumber>
    </recommendedName>
    <alternativeName>
        <fullName evidence="8">dTMP kinase</fullName>
    </alternativeName>
</protein>
<dbReference type="CDD" id="cd01672">
    <property type="entry name" value="TMPK"/>
    <property type="match status" value="1"/>
</dbReference>
<evidence type="ECO:0000256" key="4">
    <source>
        <dbReference type="ARBA" id="ARBA00022741"/>
    </source>
</evidence>
<evidence type="ECO:0000256" key="3">
    <source>
        <dbReference type="ARBA" id="ARBA00022727"/>
    </source>
</evidence>
<dbReference type="Pfam" id="PF02223">
    <property type="entry name" value="Thymidylate_kin"/>
    <property type="match status" value="1"/>
</dbReference>
<gene>
    <name evidence="8 10" type="primary">tmk</name>
    <name evidence="10" type="ORF">OdinLCB4_005655</name>
</gene>
<name>A0AAF0IAY1_ODILC</name>
<evidence type="ECO:0000256" key="7">
    <source>
        <dbReference type="ARBA" id="ARBA00048743"/>
    </source>
</evidence>
<dbReference type="HAMAP" id="MF_00165">
    <property type="entry name" value="Thymidylate_kinase"/>
    <property type="match status" value="1"/>
</dbReference>
<evidence type="ECO:0000259" key="9">
    <source>
        <dbReference type="Pfam" id="PF02223"/>
    </source>
</evidence>
<evidence type="ECO:0000313" key="10">
    <source>
        <dbReference type="EMBL" id="WEU39954.1"/>
    </source>
</evidence>
<dbReference type="GO" id="GO:0004798">
    <property type="term" value="F:dTMP kinase activity"/>
    <property type="evidence" value="ECO:0007669"/>
    <property type="project" value="UniProtKB-UniRule"/>
</dbReference>
<dbReference type="EMBL" id="CP091871">
    <property type="protein sequence ID" value="WEU39954.1"/>
    <property type="molecule type" value="Genomic_DNA"/>
</dbReference>
<keyword evidence="2 8" id="KW-0808">Transferase</keyword>
<evidence type="ECO:0000313" key="11">
    <source>
        <dbReference type="Proteomes" id="UP000186851"/>
    </source>
</evidence>
<dbReference type="GO" id="GO:0006227">
    <property type="term" value="P:dUDP biosynthetic process"/>
    <property type="evidence" value="ECO:0007669"/>
    <property type="project" value="TreeGrafter"/>
</dbReference>
<evidence type="ECO:0000256" key="1">
    <source>
        <dbReference type="ARBA" id="ARBA00009776"/>
    </source>
</evidence>
<dbReference type="GO" id="GO:0006235">
    <property type="term" value="P:dTTP biosynthetic process"/>
    <property type="evidence" value="ECO:0007669"/>
    <property type="project" value="UniProtKB-UniRule"/>
</dbReference>
<proteinExistence type="inferred from homology"/>
<evidence type="ECO:0000256" key="8">
    <source>
        <dbReference type="HAMAP-Rule" id="MF_00165"/>
    </source>
</evidence>
<keyword evidence="4 8" id="KW-0547">Nucleotide-binding</keyword>
<dbReference type="SUPFAM" id="SSF52540">
    <property type="entry name" value="P-loop containing nucleoside triphosphate hydrolases"/>
    <property type="match status" value="1"/>
</dbReference>
<dbReference type="InterPro" id="IPR018094">
    <property type="entry name" value="Thymidylate_kinase"/>
</dbReference>
<evidence type="ECO:0000256" key="2">
    <source>
        <dbReference type="ARBA" id="ARBA00022679"/>
    </source>
</evidence>
<dbReference type="InterPro" id="IPR039430">
    <property type="entry name" value="Thymidylate_kin-like_dom"/>
</dbReference>
<sequence>MLIDFEGIDGAGTETWSKFTLKYILEKGGRAVIYRFPDYNSPWGKIIRSYLDGQIELDVDVQFLTYSTDILKEANNIRRDLQDNKIVLTDRYILSTMAYQCSKSFPVEKALSFYRLFNFPKPDYVILLLTSSEISKSRKLSENKALDRHERDDDLLKKVSDNYIRFSREKYICEKWFLIDTSGDLEVTEKILEDILKLILK</sequence>
<dbReference type="AlphaFoldDB" id="A0AAF0IAY1"/>
<feature type="domain" description="Thymidylate kinase-like" evidence="9">
    <location>
        <begin position="5"/>
        <end position="188"/>
    </location>
</feature>
<comment type="catalytic activity">
    <reaction evidence="7 8">
        <text>dTMP + ATP = dTDP + ADP</text>
        <dbReference type="Rhea" id="RHEA:13517"/>
        <dbReference type="ChEBI" id="CHEBI:30616"/>
        <dbReference type="ChEBI" id="CHEBI:58369"/>
        <dbReference type="ChEBI" id="CHEBI:63528"/>
        <dbReference type="ChEBI" id="CHEBI:456216"/>
        <dbReference type="EC" id="2.7.4.9"/>
    </reaction>
</comment>
<organism evidence="10 11">
    <name type="scientific">Odinarchaeota yellowstonii (strain LCB_4)</name>
    <dbReference type="NCBI Taxonomy" id="1841599"/>
    <lineage>
        <taxon>Archaea</taxon>
        <taxon>Promethearchaeati</taxon>
        <taxon>Candidatus Odinarchaeota</taxon>
        <taxon>Candidatus Odinarchaeia</taxon>
        <taxon>Candidatus Odinarchaeales</taxon>
        <taxon>Candidatus Odinarchaeaceae</taxon>
        <taxon>Candidatus Odinarchaeum</taxon>
    </lineage>
</organism>
<dbReference type="PANTHER" id="PTHR10344:SF4">
    <property type="entry name" value="UMP-CMP KINASE 2, MITOCHONDRIAL"/>
    <property type="match status" value="1"/>
</dbReference>
<dbReference type="PROSITE" id="PS01331">
    <property type="entry name" value="THYMIDYLATE_KINASE"/>
    <property type="match status" value="1"/>
</dbReference>
<dbReference type="Proteomes" id="UP000186851">
    <property type="component" value="Chromosome"/>
</dbReference>
<dbReference type="Gene3D" id="3.40.50.300">
    <property type="entry name" value="P-loop containing nucleotide triphosphate hydrolases"/>
    <property type="match status" value="1"/>
</dbReference>
<evidence type="ECO:0000256" key="6">
    <source>
        <dbReference type="ARBA" id="ARBA00022840"/>
    </source>
</evidence>
<accession>A0AAF0IAY1</accession>
<dbReference type="GO" id="GO:0006233">
    <property type="term" value="P:dTDP biosynthetic process"/>
    <property type="evidence" value="ECO:0007669"/>
    <property type="project" value="InterPro"/>
</dbReference>
<dbReference type="GO" id="GO:0005737">
    <property type="term" value="C:cytoplasm"/>
    <property type="evidence" value="ECO:0007669"/>
    <property type="project" value="TreeGrafter"/>
</dbReference>
<dbReference type="KEGG" id="oyw:OdinLCB4_005655"/>
<dbReference type="InterPro" id="IPR018095">
    <property type="entry name" value="Thymidylate_kin_CS"/>
</dbReference>
<comment type="similarity">
    <text evidence="1 8">Belongs to the thymidylate kinase family.</text>
</comment>
<dbReference type="NCBIfam" id="TIGR00041">
    <property type="entry name" value="DTMP_kinase"/>
    <property type="match status" value="1"/>
</dbReference>
<dbReference type="InterPro" id="IPR027417">
    <property type="entry name" value="P-loop_NTPase"/>
</dbReference>
<reference evidence="10" key="1">
    <citation type="journal article" date="2017" name="Nature">
        <title>Asgard archaea illuminate the origin of eukaryotic cellular complexity.</title>
        <authorList>
            <person name="Zaremba-Niedzwiedzka K."/>
            <person name="Caceres E.F."/>
            <person name="Saw J.H."/>
            <person name="Backstrom D."/>
            <person name="Juzokaite L."/>
            <person name="Vancaester E."/>
            <person name="Seitz K.W."/>
            <person name="Anantharaman K."/>
            <person name="Starnawski P."/>
            <person name="Kjeldsen K.U."/>
            <person name="Scott M.B."/>
            <person name="Nunoura T."/>
            <person name="Banfield J.F."/>
            <person name="Schramm A."/>
            <person name="Baker B.J."/>
            <person name="Spang A."/>
            <person name="Ettema T.J.G."/>
        </authorList>
    </citation>
    <scope>NUCLEOTIDE SEQUENCE</scope>
    <source>
        <strain evidence="10">LCB_4</strain>
    </source>
</reference>
<keyword evidence="5 8" id="KW-0418">Kinase</keyword>
<comment type="caution">
    <text evidence="8">Lacks conserved residue(s) required for the propagation of feature annotation.</text>
</comment>
<keyword evidence="3 8" id="KW-0545">Nucleotide biosynthesis</keyword>